<gene>
    <name evidence="3" type="ORF">OS493_031500</name>
</gene>
<dbReference type="Pfam" id="PF00630">
    <property type="entry name" value="Filamin"/>
    <property type="match status" value="1"/>
</dbReference>
<dbReference type="AlphaFoldDB" id="A0A9W9ZJW4"/>
<dbReference type="InterPro" id="IPR017868">
    <property type="entry name" value="Filamin/ABP280_repeat-like"/>
</dbReference>
<dbReference type="InterPro" id="IPR047153">
    <property type="entry name" value="TRIM45/56/19-like"/>
</dbReference>
<dbReference type="Gene3D" id="2.60.40.10">
    <property type="entry name" value="Immunoglobulins"/>
    <property type="match status" value="1"/>
</dbReference>
<feature type="domain" description="B-box C-terminal" evidence="2">
    <location>
        <begin position="28"/>
        <end position="154"/>
    </location>
</feature>
<dbReference type="Proteomes" id="UP001163046">
    <property type="component" value="Unassembled WGS sequence"/>
</dbReference>
<reference evidence="3" key="1">
    <citation type="submission" date="2023-01" db="EMBL/GenBank/DDBJ databases">
        <title>Genome assembly of the deep-sea coral Lophelia pertusa.</title>
        <authorList>
            <person name="Herrera S."/>
            <person name="Cordes E."/>
        </authorList>
    </citation>
    <scope>NUCLEOTIDE SEQUENCE</scope>
    <source>
        <strain evidence="3">USNM1676648</strain>
        <tissue evidence="3">Polyp</tissue>
    </source>
</reference>
<evidence type="ECO:0000313" key="4">
    <source>
        <dbReference type="Proteomes" id="UP001163046"/>
    </source>
</evidence>
<dbReference type="PROSITE" id="PS50194">
    <property type="entry name" value="FILAMIN_REPEAT"/>
    <property type="match status" value="1"/>
</dbReference>
<keyword evidence="4" id="KW-1185">Reference proteome</keyword>
<dbReference type="OrthoDB" id="264520at2759"/>
<protein>
    <recommendedName>
        <fullName evidence="2">B-box C-terminal domain-containing protein</fullName>
    </recommendedName>
</protein>
<dbReference type="InterPro" id="IPR013783">
    <property type="entry name" value="Ig-like_fold"/>
</dbReference>
<evidence type="ECO:0000313" key="3">
    <source>
        <dbReference type="EMBL" id="KAJ7382997.1"/>
    </source>
</evidence>
<dbReference type="InterPro" id="IPR003649">
    <property type="entry name" value="Bbox_C"/>
</dbReference>
<evidence type="ECO:0000256" key="1">
    <source>
        <dbReference type="PROSITE-ProRule" id="PRU00087"/>
    </source>
</evidence>
<sequence length="500" mass="56713">MKLFVVNCTIVKHRDHNYTFVNDAFSKGKESVLKILSETKTKASTLKDALDGVSEMKRNVQSHAEQTVQEVINCLEELTTHLNIRCEELIHDIEELRKSKLKSLEIQQGELEIALGSVESSVEFTERALENGSQVEILNMRKQMSCRLQELNSAEWQLEPCADDAMKFKAGKQLKHEVATFGIITDVVTHAGASTITMGHGLEGVMYNTLCGQPVEFTIIAKEQNGRNRTEGGDICEVEICTKAGEIVFNDSSQDCGNGTYSLCFTPNRGNMWYKLSGKLNGCHVKGSPFTWFNETWNLCSEVRDGRNCSYIELTTDCRTAKYCQHQQQSLANYGNVFRQQFSGWHQQQSYPNYRNAVAQQYFGEVQQQSYPNYGNAVARKLSGRHQQQSPRYIQGVRISGNVSAEFAFGVGVSPETRCPCESQWTWKSGNKCQPSSQLQQSTITNCMNNDIIEFYLDCYNKTLTMYNQRTKEYDIWEVLQGEVRPMFEMYHVGDAVSLP</sequence>
<accession>A0A9W9ZJW4</accession>
<dbReference type="SMART" id="SM00502">
    <property type="entry name" value="BBC"/>
    <property type="match status" value="1"/>
</dbReference>
<dbReference type="SMART" id="SM00557">
    <property type="entry name" value="IG_FLMN"/>
    <property type="match status" value="1"/>
</dbReference>
<name>A0A9W9ZJW4_9CNID</name>
<dbReference type="PANTHER" id="PTHR25462">
    <property type="entry name" value="BONUS, ISOFORM C-RELATED"/>
    <property type="match status" value="1"/>
</dbReference>
<proteinExistence type="predicted"/>
<dbReference type="InterPro" id="IPR001298">
    <property type="entry name" value="Filamin/ABP280_rpt"/>
</dbReference>
<feature type="repeat" description="Filamin" evidence="1">
    <location>
        <begin position="199"/>
        <end position="291"/>
    </location>
</feature>
<dbReference type="PANTHER" id="PTHR25462:SF296">
    <property type="entry name" value="MEIOTIC P26, ISOFORM F"/>
    <property type="match status" value="1"/>
</dbReference>
<organism evidence="3 4">
    <name type="scientific">Desmophyllum pertusum</name>
    <dbReference type="NCBI Taxonomy" id="174260"/>
    <lineage>
        <taxon>Eukaryota</taxon>
        <taxon>Metazoa</taxon>
        <taxon>Cnidaria</taxon>
        <taxon>Anthozoa</taxon>
        <taxon>Hexacorallia</taxon>
        <taxon>Scleractinia</taxon>
        <taxon>Caryophylliina</taxon>
        <taxon>Caryophylliidae</taxon>
        <taxon>Desmophyllum</taxon>
    </lineage>
</organism>
<evidence type="ECO:0000259" key="2">
    <source>
        <dbReference type="SMART" id="SM00502"/>
    </source>
</evidence>
<dbReference type="InterPro" id="IPR014756">
    <property type="entry name" value="Ig_E-set"/>
</dbReference>
<comment type="caution">
    <text evidence="3">The sequence shown here is derived from an EMBL/GenBank/DDBJ whole genome shotgun (WGS) entry which is preliminary data.</text>
</comment>
<dbReference type="EMBL" id="MU825909">
    <property type="protein sequence ID" value="KAJ7382997.1"/>
    <property type="molecule type" value="Genomic_DNA"/>
</dbReference>
<dbReference type="SUPFAM" id="SSF81296">
    <property type="entry name" value="E set domains"/>
    <property type="match status" value="1"/>
</dbReference>